<reference evidence="2 3" key="1">
    <citation type="journal article" date="2021" name="Sci. Rep.">
        <title>The distribution of antibiotic resistance genes in chicken gut microbiota commensals.</title>
        <authorList>
            <person name="Juricova H."/>
            <person name="Matiasovicova J."/>
            <person name="Kubasova T."/>
            <person name="Cejkova D."/>
            <person name="Rychlik I."/>
        </authorList>
    </citation>
    <scope>NUCLEOTIDE SEQUENCE [LARGE SCALE GENOMIC DNA]</scope>
    <source>
        <strain evidence="2 3">An819</strain>
    </source>
</reference>
<evidence type="ECO:0000313" key="2">
    <source>
        <dbReference type="EMBL" id="MBM6663029.1"/>
    </source>
</evidence>
<comment type="caution">
    <text evidence="2">The sequence shown here is derived from an EMBL/GenBank/DDBJ whole genome shotgun (WGS) entry which is preliminary data.</text>
</comment>
<evidence type="ECO:0000256" key="1">
    <source>
        <dbReference type="SAM" id="SignalP"/>
    </source>
</evidence>
<dbReference type="EMBL" id="JACJJL010000040">
    <property type="protein sequence ID" value="MBM6663029.1"/>
    <property type="molecule type" value="Genomic_DNA"/>
</dbReference>
<accession>A0A938WRK3</accession>
<dbReference type="Proteomes" id="UP000764045">
    <property type="component" value="Unassembled WGS sequence"/>
</dbReference>
<keyword evidence="3" id="KW-1185">Reference proteome</keyword>
<dbReference type="SUPFAM" id="SSF56935">
    <property type="entry name" value="Porins"/>
    <property type="match status" value="1"/>
</dbReference>
<organism evidence="2 3">
    <name type="scientific">Marseilla massiliensis</name>
    <dbReference type="NCBI Taxonomy" id="1841864"/>
    <lineage>
        <taxon>Bacteria</taxon>
        <taxon>Pseudomonadati</taxon>
        <taxon>Bacteroidota</taxon>
        <taxon>Bacteroidia</taxon>
        <taxon>Bacteroidales</taxon>
        <taxon>Prevotellaceae</taxon>
        <taxon>Marseilla</taxon>
    </lineage>
</organism>
<protein>
    <recommendedName>
        <fullName evidence="4">Outer membrane protein beta-barrel domain-containing protein</fullName>
    </recommendedName>
</protein>
<dbReference type="RefSeq" id="WP_205112007.1">
    <property type="nucleotide sequence ID" value="NZ_JACJJL010000040.1"/>
</dbReference>
<sequence length="690" mass="77578">MEKKILASVALACCFAGASAQTAPAASDSIYRQMELGGVTVEGRTAIQKGDYTAYMPTQRQVDAANSGIGLLANMMIPKLTVDRVSGTVKNANNTAPTIYIDNRKADAMEADRLRPKDIVRVEYYDQPSDEFPGEQSVLNFITRKYGRGGYVDVRTSTTFHPGLNVGGYSAQVGFDMNKMNITLLAGTDFDREDAVGTSGTEHYAFDAPFTKQTTATYGLTKQRNYYGKMRMTYRTDKTTAYADIGLGWGETPTDRHSTLVVYSPQAYPDAMATTTTQSRNATPQATLFMETRPGKGQTLRVQANYAYGNNTYRRDYTEGGLTPVITDTKEIRNNFDAHVKYTADLRHNNSVTLYIWGFNTWSKADYIGTIDAGQEIQDGGLQLLPMYTHTFAKKLRIGIQPGLYWERYYIKGIGATRKIQGRPTISTSYSINSKNSLYANWSMGTSVPTMDLYNNTEQRVNQYTIKRGNPNLEIEKLHFVDIGYSLALKNVNLSLFGDYFIAADLTKDFYTTEGETMVSTYMSDGALHSCIAGGAVAWSLLNRSLQLSGQLMYKGQRLTGVYSAHNDRMLFSLSTNYYIKNFTLTAMYSSKMSELSGSQWNETPAQYYFTASWHHKGLYAEIGCQRIFDKDYKKRQWFDFGTYSYDRATVYNNMCSAWLKISYSFDFGRKKVERTELEVDRGSSGIMKM</sequence>
<dbReference type="AlphaFoldDB" id="A0A938WRK3"/>
<keyword evidence="1" id="KW-0732">Signal</keyword>
<feature type="chain" id="PRO_5037460776" description="Outer membrane protein beta-barrel domain-containing protein" evidence="1">
    <location>
        <begin position="26"/>
        <end position="690"/>
    </location>
</feature>
<proteinExistence type="predicted"/>
<evidence type="ECO:0008006" key="4">
    <source>
        <dbReference type="Google" id="ProtNLM"/>
    </source>
</evidence>
<evidence type="ECO:0000313" key="3">
    <source>
        <dbReference type="Proteomes" id="UP000764045"/>
    </source>
</evidence>
<feature type="signal peptide" evidence="1">
    <location>
        <begin position="1"/>
        <end position="25"/>
    </location>
</feature>
<name>A0A938WRK3_9BACT</name>
<gene>
    <name evidence="2" type="ORF">H6B30_14975</name>
</gene>